<feature type="transmembrane region" description="Helical" evidence="9">
    <location>
        <begin position="12"/>
        <end position="31"/>
    </location>
</feature>
<evidence type="ECO:0000256" key="4">
    <source>
        <dbReference type="ARBA" id="ARBA00022692"/>
    </source>
</evidence>
<reference evidence="10 11" key="1">
    <citation type="submission" date="2020-08" db="EMBL/GenBank/DDBJ databases">
        <title>Winkia gen. nov., sp. nov., isolated from faeces of the Anser albifrons in China.</title>
        <authorList>
            <person name="Liu Q."/>
        </authorList>
    </citation>
    <scope>NUCLEOTIDE SEQUENCE [LARGE SCALE GENOMIC DNA]</scope>
    <source>
        <strain evidence="10 11">C62</strain>
    </source>
</reference>
<dbReference type="NCBIfam" id="TIGR00220">
    <property type="entry name" value="mscL"/>
    <property type="match status" value="1"/>
</dbReference>
<dbReference type="PRINTS" id="PR01264">
    <property type="entry name" value="MECHCHANNEL"/>
</dbReference>
<keyword evidence="6 9" id="KW-0406">Ion transport</keyword>
<name>A0A8I0KNB9_9ACTO</name>
<keyword evidence="4 9" id="KW-0812">Transmembrane</keyword>
<dbReference type="InterPro" id="IPR001185">
    <property type="entry name" value="MS_channel"/>
</dbReference>
<comment type="subcellular location">
    <subcellularLocation>
        <location evidence="9">Cell membrane</location>
        <topology evidence="9">Multi-pass membrane protein</topology>
    </subcellularLocation>
    <subcellularLocation>
        <location evidence="1">Membrane</location>
        <topology evidence="1">Multi-pass membrane protein</topology>
    </subcellularLocation>
</comment>
<evidence type="ECO:0000256" key="6">
    <source>
        <dbReference type="ARBA" id="ARBA00023065"/>
    </source>
</evidence>
<comment type="similarity">
    <text evidence="9">Belongs to the MscL family.</text>
</comment>
<sequence length="137" mass="14555">MIGGFREFITRGNAVDMAVGIVIGAAFTTVIKTIVDKFINPLIAGIVGQPNFDHVLQFHVGAATVQPGAIITAVVNFLLVAAAIYFLIVVPMNKLNALSVLAAKRKADEDAAAEEKTVDPQTALLQDIRDLLASRNV</sequence>
<gene>
    <name evidence="9 10" type="primary">mscL</name>
    <name evidence="10" type="ORF">H8R10_02590</name>
</gene>
<evidence type="ECO:0000256" key="8">
    <source>
        <dbReference type="ARBA" id="ARBA00023303"/>
    </source>
</evidence>
<dbReference type="AlphaFoldDB" id="A0A8I0KNB9"/>
<feature type="transmembrane region" description="Helical" evidence="9">
    <location>
        <begin position="69"/>
        <end position="90"/>
    </location>
</feature>
<comment type="caution">
    <text evidence="10">The sequence shown here is derived from an EMBL/GenBank/DDBJ whole genome shotgun (WGS) entry which is preliminary data.</text>
</comment>
<dbReference type="SUPFAM" id="SSF81330">
    <property type="entry name" value="Gated mechanosensitive channel"/>
    <property type="match status" value="1"/>
</dbReference>
<dbReference type="Pfam" id="PF01741">
    <property type="entry name" value="MscL"/>
    <property type="match status" value="1"/>
</dbReference>
<evidence type="ECO:0000313" key="10">
    <source>
        <dbReference type="EMBL" id="MBD3689121.1"/>
    </source>
</evidence>
<dbReference type="PANTHER" id="PTHR30266">
    <property type="entry name" value="MECHANOSENSITIVE CHANNEL MSCL"/>
    <property type="match status" value="1"/>
</dbReference>
<dbReference type="Gene3D" id="1.10.1200.120">
    <property type="entry name" value="Large-conductance mechanosensitive channel, MscL, domain 1"/>
    <property type="match status" value="1"/>
</dbReference>
<dbReference type="Proteomes" id="UP000627538">
    <property type="component" value="Unassembled WGS sequence"/>
</dbReference>
<organism evidence="10 11">
    <name type="scientific">Nanchangia anserum</name>
    <dbReference type="NCBI Taxonomy" id="2692125"/>
    <lineage>
        <taxon>Bacteria</taxon>
        <taxon>Bacillati</taxon>
        <taxon>Actinomycetota</taxon>
        <taxon>Actinomycetes</taxon>
        <taxon>Actinomycetales</taxon>
        <taxon>Actinomycetaceae</taxon>
        <taxon>Nanchangia</taxon>
    </lineage>
</organism>
<protein>
    <recommendedName>
        <fullName evidence="9">Large-conductance mechanosensitive channel</fullName>
    </recommendedName>
</protein>
<keyword evidence="7 9" id="KW-0472">Membrane</keyword>
<dbReference type="EMBL" id="JACRUO010000001">
    <property type="protein sequence ID" value="MBD3689121.1"/>
    <property type="molecule type" value="Genomic_DNA"/>
</dbReference>
<comment type="subunit">
    <text evidence="9">Homopentamer.</text>
</comment>
<evidence type="ECO:0000313" key="11">
    <source>
        <dbReference type="Proteomes" id="UP000627538"/>
    </source>
</evidence>
<keyword evidence="2 9" id="KW-0813">Transport</keyword>
<proteinExistence type="inferred from homology"/>
<dbReference type="InterPro" id="IPR037673">
    <property type="entry name" value="MSC/AndL"/>
</dbReference>
<dbReference type="InterPro" id="IPR036019">
    <property type="entry name" value="MscL_channel"/>
</dbReference>
<keyword evidence="8 9" id="KW-0407">Ion channel</keyword>
<keyword evidence="5 9" id="KW-1133">Transmembrane helix</keyword>
<dbReference type="GO" id="GO:0005886">
    <property type="term" value="C:plasma membrane"/>
    <property type="evidence" value="ECO:0007669"/>
    <property type="project" value="UniProtKB-SubCell"/>
</dbReference>
<comment type="function">
    <text evidence="9">Channel that opens in response to stretch forces in the membrane lipid bilayer. May participate in the regulation of osmotic pressure changes within the cell.</text>
</comment>
<evidence type="ECO:0000256" key="9">
    <source>
        <dbReference type="HAMAP-Rule" id="MF_00115"/>
    </source>
</evidence>
<evidence type="ECO:0000256" key="3">
    <source>
        <dbReference type="ARBA" id="ARBA00022475"/>
    </source>
</evidence>
<evidence type="ECO:0000256" key="5">
    <source>
        <dbReference type="ARBA" id="ARBA00022989"/>
    </source>
</evidence>
<dbReference type="PANTHER" id="PTHR30266:SF2">
    <property type="entry name" value="LARGE-CONDUCTANCE MECHANOSENSITIVE CHANNEL"/>
    <property type="match status" value="1"/>
</dbReference>
<keyword evidence="11" id="KW-1185">Reference proteome</keyword>
<dbReference type="HAMAP" id="MF_00115">
    <property type="entry name" value="MscL"/>
    <property type="match status" value="1"/>
</dbReference>
<dbReference type="GO" id="GO:0008381">
    <property type="term" value="F:mechanosensitive monoatomic ion channel activity"/>
    <property type="evidence" value="ECO:0007669"/>
    <property type="project" value="UniProtKB-UniRule"/>
</dbReference>
<keyword evidence="3 9" id="KW-1003">Cell membrane</keyword>
<evidence type="ECO:0000256" key="1">
    <source>
        <dbReference type="ARBA" id="ARBA00004141"/>
    </source>
</evidence>
<evidence type="ECO:0000256" key="2">
    <source>
        <dbReference type="ARBA" id="ARBA00022448"/>
    </source>
</evidence>
<accession>A0A8I0KNB9</accession>
<evidence type="ECO:0000256" key="7">
    <source>
        <dbReference type="ARBA" id="ARBA00023136"/>
    </source>
</evidence>